<accession>A0A4D6NHY6</accession>
<dbReference type="EMBL" id="CP039354">
    <property type="protein sequence ID" value="QCE12968.1"/>
    <property type="molecule type" value="Genomic_DNA"/>
</dbReference>
<feature type="compositionally biased region" description="Gly residues" evidence="1">
    <location>
        <begin position="145"/>
        <end position="158"/>
    </location>
</feature>
<feature type="compositionally biased region" description="Polar residues" evidence="1">
    <location>
        <begin position="11"/>
        <end position="21"/>
    </location>
</feature>
<reference evidence="2 3" key="1">
    <citation type="submission" date="2019-04" db="EMBL/GenBank/DDBJ databases">
        <title>An improved genome assembly and genetic linkage map for asparagus bean, Vigna unguiculata ssp. sesquipedialis.</title>
        <authorList>
            <person name="Xia Q."/>
            <person name="Zhang R."/>
            <person name="Dong Y."/>
        </authorList>
    </citation>
    <scope>NUCLEOTIDE SEQUENCE [LARGE SCALE GENOMIC DNA]</scope>
    <source>
        <tissue evidence="2">Leaf</tissue>
    </source>
</reference>
<dbReference type="AlphaFoldDB" id="A0A4D6NHY6"/>
<proteinExistence type="predicted"/>
<name>A0A4D6NHY6_VIGUN</name>
<evidence type="ECO:0000256" key="1">
    <source>
        <dbReference type="SAM" id="MobiDB-lite"/>
    </source>
</evidence>
<sequence length="251" mass="25150">MENHPDLQCNDGKNQSNSAIDDTNAVELVGVAGDPPERPSGGSIELKEEGKKEEEDEVAEGSSGRKKEIVMGGNVKQERNEEKVQCVDATLQGAEDEAVTGSLAAVIPGLVFGLEGGDARDGEEPVKAAVEGGEVVGGVVDSDGGDGSPGEEGGGGDGEAGEEQALEGNGDGRVFEEEPPELERGPDAEEKGGVGAEEGGDGSDSDGGVEGGEEGGGGGEEEGELGEDKGEPHGEEGSGLEAEGVEDVGDH</sequence>
<organism evidence="2 3">
    <name type="scientific">Vigna unguiculata</name>
    <name type="common">Cowpea</name>
    <dbReference type="NCBI Taxonomy" id="3917"/>
    <lineage>
        <taxon>Eukaryota</taxon>
        <taxon>Viridiplantae</taxon>
        <taxon>Streptophyta</taxon>
        <taxon>Embryophyta</taxon>
        <taxon>Tracheophyta</taxon>
        <taxon>Spermatophyta</taxon>
        <taxon>Magnoliopsida</taxon>
        <taxon>eudicotyledons</taxon>
        <taxon>Gunneridae</taxon>
        <taxon>Pentapetalae</taxon>
        <taxon>rosids</taxon>
        <taxon>fabids</taxon>
        <taxon>Fabales</taxon>
        <taxon>Fabaceae</taxon>
        <taxon>Papilionoideae</taxon>
        <taxon>50 kb inversion clade</taxon>
        <taxon>NPAAA clade</taxon>
        <taxon>indigoferoid/millettioid clade</taxon>
        <taxon>Phaseoleae</taxon>
        <taxon>Vigna</taxon>
    </lineage>
</organism>
<feature type="compositionally biased region" description="Low complexity" evidence="1">
    <location>
        <begin position="130"/>
        <end position="142"/>
    </location>
</feature>
<keyword evidence="3" id="KW-1185">Reference proteome</keyword>
<feature type="compositionally biased region" description="Basic and acidic residues" evidence="1">
    <location>
        <begin position="173"/>
        <end position="192"/>
    </location>
</feature>
<feature type="compositionally biased region" description="Basic and acidic residues" evidence="1">
    <location>
        <begin position="226"/>
        <end position="236"/>
    </location>
</feature>
<gene>
    <name evidence="2" type="ORF">DEO72_LG10g4219</name>
</gene>
<evidence type="ECO:0000313" key="3">
    <source>
        <dbReference type="Proteomes" id="UP000501690"/>
    </source>
</evidence>
<feature type="compositionally biased region" description="Gly residues" evidence="1">
    <location>
        <begin position="208"/>
        <end position="218"/>
    </location>
</feature>
<protein>
    <submittedName>
        <fullName evidence="2">Uncharacterized protein</fullName>
    </submittedName>
</protein>
<feature type="region of interest" description="Disordered" evidence="1">
    <location>
        <begin position="130"/>
        <end position="251"/>
    </location>
</feature>
<feature type="region of interest" description="Disordered" evidence="1">
    <location>
        <begin position="1"/>
        <end position="81"/>
    </location>
</feature>
<evidence type="ECO:0000313" key="2">
    <source>
        <dbReference type="EMBL" id="QCE12968.1"/>
    </source>
</evidence>
<dbReference type="Proteomes" id="UP000501690">
    <property type="component" value="Linkage Group LG10"/>
</dbReference>